<protein>
    <submittedName>
        <fullName evidence="2">DUF6194 family protein</fullName>
    </submittedName>
</protein>
<organism evidence="2 3">
    <name type="scientific">Gilvimarinus gilvus</name>
    <dbReference type="NCBI Taxonomy" id="3058038"/>
    <lineage>
        <taxon>Bacteria</taxon>
        <taxon>Pseudomonadati</taxon>
        <taxon>Pseudomonadota</taxon>
        <taxon>Gammaproteobacteria</taxon>
        <taxon>Cellvibrionales</taxon>
        <taxon>Cellvibrionaceae</taxon>
        <taxon>Gilvimarinus</taxon>
    </lineage>
</organism>
<evidence type="ECO:0000259" key="1">
    <source>
        <dbReference type="Pfam" id="PF19694"/>
    </source>
</evidence>
<proteinExistence type="predicted"/>
<dbReference type="InterPro" id="IPR045676">
    <property type="entry name" value="DUF6194"/>
</dbReference>
<dbReference type="EMBL" id="JAXAFO010000018">
    <property type="protein sequence ID" value="MDX6850005.1"/>
    <property type="molecule type" value="Genomic_DNA"/>
</dbReference>
<dbReference type="Proteomes" id="UP001273505">
    <property type="component" value="Unassembled WGS sequence"/>
</dbReference>
<reference evidence="2 3" key="1">
    <citation type="submission" date="2023-11" db="EMBL/GenBank/DDBJ databases">
        <title>Gilvimarinus fulvus sp. nov., isolated from the surface of Kelp.</title>
        <authorList>
            <person name="Sun Y.Y."/>
            <person name="Gong Y."/>
            <person name="Du Z.J."/>
        </authorList>
    </citation>
    <scope>NUCLEOTIDE SEQUENCE [LARGE SCALE GENOMIC DNA]</scope>
    <source>
        <strain evidence="2 3">SDUM040013</strain>
    </source>
</reference>
<dbReference type="RefSeq" id="WP_302722529.1">
    <property type="nucleotide sequence ID" value="NZ_JAULRU010000569.1"/>
</dbReference>
<sequence>MSPSTICEFLLAHYSGLVQLNKWGETSFFYNPGKVLPHGIYFATIKEKDGANDKGSNLDRTEIFRFNFAVAPATFGQHLGPKPKRPAAGEVINTRYDLQQLNTLMPHPVYGWMNWVCVLNPDDACFAALKPLLDESYQLAQKKFAKRCKN</sequence>
<gene>
    <name evidence="2" type="ORF">SCD92_11590</name>
</gene>
<evidence type="ECO:0000313" key="2">
    <source>
        <dbReference type="EMBL" id="MDX6850005.1"/>
    </source>
</evidence>
<keyword evidence="3" id="KW-1185">Reference proteome</keyword>
<name>A0ABU4RYL8_9GAMM</name>
<accession>A0ABU4RYL8</accession>
<evidence type="ECO:0000313" key="3">
    <source>
        <dbReference type="Proteomes" id="UP001273505"/>
    </source>
</evidence>
<comment type="caution">
    <text evidence="2">The sequence shown here is derived from an EMBL/GenBank/DDBJ whole genome shotgun (WGS) entry which is preliminary data.</text>
</comment>
<feature type="domain" description="DUF6194" evidence="1">
    <location>
        <begin position="1"/>
        <end position="147"/>
    </location>
</feature>
<dbReference type="Pfam" id="PF19694">
    <property type="entry name" value="DUF6194"/>
    <property type="match status" value="1"/>
</dbReference>